<keyword evidence="3" id="KW-0539">Nucleus</keyword>
<evidence type="ECO:0000256" key="4">
    <source>
        <dbReference type="SAM" id="MobiDB-lite"/>
    </source>
</evidence>
<comment type="subcellular location">
    <subcellularLocation>
        <location evidence="1">Nucleus</location>
    </subcellularLocation>
</comment>
<dbReference type="EMBL" id="CP115611">
    <property type="protein sequence ID" value="WBW70828.1"/>
    <property type="molecule type" value="Genomic_DNA"/>
</dbReference>
<feature type="compositionally biased region" description="Basic and acidic residues" evidence="4">
    <location>
        <begin position="576"/>
        <end position="595"/>
    </location>
</feature>
<dbReference type="GO" id="GO:0031047">
    <property type="term" value="P:regulatory ncRNA-mediated gene silencing"/>
    <property type="evidence" value="ECO:0007669"/>
    <property type="project" value="UniProtKB-ARBA"/>
</dbReference>
<dbReference type="PANTHER" id="PTHR13165:SF0">
    <property type="entry name" value="SERRATE RNA EFFECTOR MOLECULE HOMOLOG"/>
    <property type="match status" value="1"/>
</dbReference>
<dbReference type="PANTHER" id="PTHR13165">
    <property type="entry name" value="ARSENITE-RESISTANCE PROTEIN 2"/>
    <property type="match status" value="1"/>
</dbReference>
<dbReference type="KEGG" id="som:SOMG_01324"/>
<feature type="region of interest" description="Disordered" evidence="4">
    <location>
        <begin position="550"/>
        <end position="606"/>
    </location>
</feature>
<reference evidence="6 7" key="1">
    <citation type="journal article" date="2023" name="G3 (Bethesda)">
        <title>A high-quality reference genome for the fission yeast Schizosaccharomyces osmophilus.</title>
        <authorList>
            <person name="Jia G.S."/>
            <person name="Zhang W.C."/>
            <person name="Liang Y."/>
            <person name="Liu X.H."/>
            <person name="Rhind N."/>
            <person name="Pidoux A."/>
            <person name="Brysch-Herzberg M."/>
            <person name="Du L.L."/>
        </authorList>
    </citation>
    <scope>NUCLEOTIDE SEQUENCE [LARGE SCALE GENOMIC DNA]</scope>
    <source>
        <strain evidence="6 7">CBS 15793</strain>
    </source>
</reference>
<keyword evidence="7" id="KW-1185">Reference proteome</keyword>
<dbReference type="Pfam" id="PF12066">
    <property type="entry name" value="SERRATE_Ars2_N"/>
    <property type="match status" value="1"/>
</dbReference>
<sequence length="606" mass="70934">MSDIEQTDNRETSRFRRDKIRKRSQSPPYDNGAGSYRERSPISGRDSYRDEHYDKRPRVSGAHYSSSRSINDPYSQEAVISYERFIRWYSQENLISSTTEDLYKSLHGTYNSYKQDLYARTAKSFVLDHCDEAWFEDTYWFDESQGRLREISEKEKSYRLSMHNIFLEKFENGYYDAFKLPNDQDIPTEVKNLSSETNPDMDSLVKEVPYFKYLMDSRESAKDRTLLIRHVLPSISMANMHQVFDNIDIIDYFSVSRMKFTKDYERSVWVHLKPDVAIEGAKEILDGVQLASNYTIETESPKFPRNCVPASLPSISSSNDASKKILSILYKTMNRFVVMYNLPQDISEKLQDKVFSVPVDTEDEIEKERIHNVQLCDILVEYLRQVATFDFWTCRNYSSLIALLQDNPAGYSRKPYDDNNEVSQEETVWFSNLENDYACLLDPESVDLKSKGSLPVDSFVNSEIDSVILREDEQKYRCHVGACTKLFLGPKFVIKHITKKHPEWLDHVKKIAICLRNYVLDPGRVMDPKVVSPSHAAQYLANKNYSISYPGNSYDRKRNGPEFEDLQHTSSQKPYHRQDTYSERRDQYKDYRDLDAPTQKIPELDY</sequence>
<dbReference type="RefSeq" id="XP_056035071.1">
    <property type="nucleotide sequence ID" value="XM_056180117.1"/>
</dbReference>
<dbReference type="Proteomes" id="UP001212411">
    <property type="component" value="Chromosome 1"/>
</dbReference>
<feature type="compositionally biased region" description="Basic and acidic residues" evidence="4">
    <location>
        <begin position="36"/>
        <end position="57"/>
    </location>
</feature>
<evidence type="ECO:0000256" key="1">
    <source>
        <dbReference type="ARBA" id="ARBA00004123"/>
    </source>
</evidence>
<feature type="domain" description="C2H2-type" evidence="5">
    <location>
        <begin position="478"/>
        <end position="501"/>
    </location>
</feature>
<accession>A0AAE9W792</accession>
<dbReference type="InterPro" id="IPR021933">
    <property type="entry name" value="SERRATE/Ars2_N"/>
</dbReference>
<evidence type="ECO:0000256" key="3">
    <source>
        <dbReference type="ARBA" id="ARBA00023242"/>
    </source>
</evidence>
<dbReference type="PROSITE" id="PS00028">
    <property type="entry name" value="ZINC_FINGER_C2H2_1"/>
    <property type="match status" value="1"/>
</dbReference>
<dbReference type="InterPro" id="IPR039727">
    <property type="entry name" value="SE/Ars2"/>
</dbReference>
<dbReference type="Pfam" id="PF04959">
    <property type="entry name" value="ARS2"/>
    <property type="match status" value="1"/>
</dbReference>
<feature type="region of interest" description="Disordered" evidence="4">
    <location>
        <begin position="1"/>
        <end position="70"/>
    </location>
</feature>
<evidence type="ECO:0000313" key="7">
    <source>
        <dbReference type="Proteomes" id="UP001212411"/>
    </source>
</evidence>
<evidence type="ECO:0000256" key="2">
    <source>
        <dbReference type="ARBA" id="ARBA00005407"/>
    </source>
</evidence>
<dbReference type="InterPro" id="IPR007042">
    <property type="entry name" value="SERRATE/Ars2_C"/>
</dbReference>
<comment type="similarity">
    <text evidence="2">Belongs to the ARS2 family.</text>
</comment>
<evidence type="ECO:0000313" key="6">
    <source>
        <dbReference type="EMBL" id="WBW70828.1"/>
    </source>
</evidence>
<evidence type="ECO:0000259" key="5">
    <source>
        <dbReference type="PROSITE" id="PS00028"/>
    </source>
</evidence>
<organism evidence="6 7">
    <name type="scientific">Schizosaccharomyces osmophilus</name>
    <dbReference type="NCBI Taxonomy" id="2545709"/>
    <lineage>
        <taxon>Eukaryota</taxon>
        <taxon>Fungi</taxon>
        <taxon>Dikarya</taxon>
        <taxon>Ascomycota</taxon>
        <taxon>Taphrinomycotina</taxon>
        <taxon>Schizosaccharomycetes</taxon>
        <taxon>Schizosaccharomycetales</taxon>
        <taxon>Schizosaccharomycetaceae</taxon>
        <taxon>Schizosaccharomyces</taxon>
    </lineage>
</organism>
<feature type="compositionally biased region" description="Basic and acidic residues" evidence="4">
    <location>
        <begin position="554"/>
        <end position="567"/>
    </location>
</feature>
<dbReference type="InterPro" id="IPR013087">
    <property type="entry name" value="Znf_C2H2_type"/>
</dbReference>
<protein>
    <submittedName>
        <fullName evidence="6">MTREC (Exosome adaptor) complex zf-C2H2 type zinc finger subunit Pir2</fullName>
    </submittedName>
</protein>
<dbReference type="GO" id="GO:0016604">
    <property type="term" value="C:nuclear body"/>
    <property type="evidence" value="ECO:0007669"/>
    <property type="project" value="TreeGrafter"/>
</dbReference>
<proteinExistence type="inferred from homology"/>
<name>A0AAE9W792_9SCHI</name>
<dbReference type="GO" id="GO:0016070">
    <property type="term" value="P:RNA metabolic process"/>
    <property type="evidence" value="ECO:0007669"/>
    <property type="project" value="UniProtKB-ARBA"/>
</dbReference>
<gene>
    <name evidence="6" type="primary">pir2</name>
    <name evidence="6" type="ORF">SOMG_01324</name>
</gene>
<dbReference type="GeneID" id="80874806"/>
<dbReference type="AlphaFoldDB" id="A0AAE9W792"/>